<accession>A0A804IDE4</accession>
<dbReference type="InParanoid" id="A0A804IDE4"/>
<sequence length="615" mass="67882">MAPAQALSGVSDEGKPDVSVKYENRESVDAKDVSGILCVNKGEDSLLCVGTSSAPTKADFNLHEGKLDVVVKSEKRDLVDAKDLSGLMCSNNREDSVFHVGSSTALTKVNEVMNEEIDIIDCTASTVVKTVKDEDQDATEHSSSFGDTFSGSDSELKQDHGDMEIESPFFPSNEDPAAIDGFNRVFKKKKVSAHWRKFISPLMWRCQWLELRMKELLSQASKYDKELAAYKHEKELQSKMIELDSSVSRAVPLTSQTHWRGAMKRRKRKRNEDKVDLSSYMSNHVVFSYYENKRTDTDGHSVDDDCGDLAEDNIRGNDDNDWLLGLKGCDSSLEQILLNIEAVQSRVTKLKTLLNNCICRNAREISSGNLFLGDVPAGYAQNVSDSPRNNTDSMPAGLLGSPPHRVSEYEMEDMVMPESAASSYGDAADLDIIESTVGGLLSADASLDQDRIRDLCRDSADDILIDNQVAENDYQNFKKVSHATEELQEMIKTQAETHSGDESTAPKDSMPEPGPATENVDMPQQPVLKPCYTGKKRGRKPKKKRRGGSVAGSGPPRSEKLHVSGPSKSEKLHGSGPSKSERPQGSGPSRSERLQITVPLRSERLKKRRLSSKNT</sequence>
<dbReference type="PANTHER" id="PTHR34057:SF1">
    <property type="entry name" value="ELONGATION FACTOR"/>
    <property type="match status" value="1"/>
</dbReference>
<feature type="compositionally biased region" description="Basic and acidic residues" evidence="1">
    <location>
        <begin position="557"/>
        <end position="573"/>
    </location>
</feature>
<dbReference type="KEGG" id="mus:103978499"/>
<evidence type="ECO:0000313" key="3">
    <source>
        <dbReference type="EnsemblPlants" id="Ma03_p18120.1"/>
    </source>
</evidence>
<dbReference type="CDD" id="cd11650">
    <property type="entry name" value="AT4G37440_like"/>
    <property type="match status" value="1"/>
</dbReference>
<dbReference type="Gramene" id="Ma03_t18120.1">
    <property type="protein sequence ID" value="Ma03_p18120.1"/>
    <property type="gene ID" value="Ma03_g18120"/>
</dbReference>
<reference evidence="2" key="1">
    <citation type="submission" date="2021-03" db="EMBL/GenBank/DDBJ databases">
        <authorList>
            <consortium name="Genoscope - CEA"/>
            <person name="William W."/>
        </authorList>
    </citation>
    <scope>NUCLEOTIDE SEQUENCE</scope>
    <source>
        <strain evidence="2">Doubled-haploid Pahang</strain>
    </source>
</reference>
<feature type="compositionally biased region" description="Low complexity" evidence="1">
    <location>
        <begin position="142"/>
        <end position="153"/>
    </location>
</feature>
<feature type="region of interest" description="Disordered" evidence="1">
    <location>
        <begin position="133"/>
        <end position="158"/>
    </location>
</feature>
<dbReference type="Proteomes" id="UP000012960">
    <property type="component" value="Unplaced"/>
</dbReference>
<feature type="region of interest" description="Disordered" evidence="1">
    <location>
        <begin position="495"/>
        <end position="615"/>
    </location>
</feature>
<dbReference type="FunCoup" id="A0A804IDE4">
    <property type="interactions" value="2542"/>
</dbReference>
<dbReference type="OMA" id="PHENAMH"/>
<dbReference type="EMBL" id="HG996468">
    <property type="protein sequence ID" value="CAG1850544.1"/>
    <property type="molecule type" value="Genomic_DNA"/>
</dbReference>
<protein>
    <submittedName>
        <fullName evidence="2">(wild Malaysian banana) hypothetical protein</fullName>
    </submittedName>
</protein>
<evidence type="ECO:0000313" key="2">
    <source>
        <dbReference type="EMBL" id="CAG1850544.1"/>
    </source>
</evidence>
<name>A0A804IDE4_MUSAM</name>
<evidence type="ECO:0000256" key="1">
    <source>
        <dbReference type="SAM" id="MobiDB-lite"/>
    </source>
</evidence>
<dbReference type="PANTHER" id="PTHR34057">
    <property type="entry name" value="ELONGATION FACTOR"/>
    <property type="match status" value="1"/>
</dbReference>
<gene>
    <name evidence="2" type="ORF">GSMUA_200220.1</name>
</gene>
<organism evidence="3 4">
    <name type="scientific">Musa acuminata subsp. malaccensis</name>
    <name type="common">Wild banana</name>
    <name type="synonym">Musa malaccensis</name>
    <dbReference type="NCBI Taxonomy" id="214687"/>
    <lineage>
        <taxon>Eukaryota</taxon>
        <taxon>Viridiplantae</taxon>
        <taxon>Streptophyta</taxon>
        <taxon>Embryophyta</taxon>
        <taxon>Tracheophyta</taxon>
        <taxon>Spermatophyta</taxon>
        <taxon>Magnoliopsida</taxon>
        <taxon>Liliopsida</taxon>
        <taxon>Zingiberales</taxon>
        <taxon>Musaceae</taxon>
        <taxon>Musa</taxon>
    </lineage>
</organism>
<feature type="compositionally biased region" description="Basic residues" evidence="1">
    <location>
        <begin position="604"/>
        <end position="615"/>
    </location>
</feature>
<dbReference type="EnsemblPlants" id="Ma03_t18120.1">
    <property type="protein sequence ID" value="Ma03_p18120.1"/>
    <property type="gene ID" value="Ma03_g18120"/>
</dbReference>
<reference evidence="3" key="2">
    <citation type="submission" date="2021-05" db="UniProtKB">
        <authorList>
            <consortium name="EnsemblPlants"/>
        </authorList>
    </citation>
    <scope>IDENTIFICATION</scope>
    <source>
        <strain evidence="3">subsp. malaccensis</strain>
    </source>
</reference>
<dbReference type="InterPro" id="IPR038745">
    <property type="entry name" value="AT4G37440-like"/>
</dbReference>
<feature type="compositionally biased region" description="Basic and acidic residues" evidence="1">
    <location>
        <begin position="12"/>
        <end position="21"/>
    </location>
</feature>
<evidence type="ECO:0000313" key="4">
    <source>
        <dbReference type="Proteomes" id="UP000012960"/>
    </source>
</evidence>
<dbReference type="AlphaFoldDB" id="A0A804IDE4"/>
<proteinExistence type="predicted"/>
<keyword evidence="4" id="KW-1185">Reference proteome</keyword>
<feature type="compositionally biased region" description="Basic residues" evidence="1">
    <location>
        <begin position="534"/>
        <end position="547"/>
    </location>
</feature>
<feature type="region of interest" description="Disordered" evidence="1">
    <location>
        <begin position="1"/>
        <end position="21"/>
    </location>
</feature>
<dbReference type="OrthoDB" id="21648at2759"/>